<dbReference type="InterPro" id="IPR013187">
    <property type="entry name" value="F-box-assoc_dom_typ3"/>
</dbReference>
<proteinExistence type="predicted"/>
<evidence type="ECO:0000313" key="2">
    <source>
        <dbReference type="EMBL" id="KAF9593062.1"/>
    </source>
</evidence>
<feature type="domain" description="F-box associated beta-propeller type 3" evidence="1">
    <location>
        <begin position="10"/>
        <end position="87"/>
    </location>
</feature>
<evidence type="ECO:0000313" key="3">
    <source>
        <dbReference type="Proteomes" id="UP000631114"/>
    </source>
</evidence>
<name>A0A835LHV7_9MAGN</name>
<comment type="caution">
    <text evidence="2">The sequence shown here is derived from an EMBL/GenBank/DDBJ whole genome shotgun (WGS) entry which is preliminary data.</text>
</comment>
<reference evidence="2 3" key="1">
    <citation type="submission" date="2020-10" db="EMBL/GenBank/DDBJ databases">
        <title>The Coptis chinensis genome and diversification of protoberbering-type alkaloids.</title>
        <authorList>
            <person name="Wang B."/>
            <person name="Shu S."/>
            <person name="Song C."/>
            <person name="Liu Y."/>
        </authorList>
    </citation>
    <scope>NUCLEOTIDE SEQUENCE [LARGE SCALE GENOMIC DNA]</scope>
    <source>
        <strain evidence="2">HL-2020</strain>
        <tissue evidence="2">Leaf</tissue>
    </source>
</reference>
<dbReference type="Pfam" id="PF08268">
    <property type="entry name" value="FBA_3"/>
    <property type="match status" value="1"/>
</dbReference>
<accession>A0A835LHV7</accession>
<sequence length="217" mass="25020">MKLPMEQPEERFTCLASCRGLMCYRNPKDNSICICNPIIGDNVKIPLKHCDPVSWGFGYAPLSKKYKCIELFCKEIQREQDSSVTVMKLYIGWMRGSFVRYPLTLRLRYSNLGRTGFQEVWTLMNEAENTWVKTFSFPKIHKKQAEGGSENRCLSYNPRSDLYSVIQLPFANDVDSDSTSPELVITHVGSLLSPSEIVGTNRKQSYLSQKKRKRERN</sequence>
<keyword evidence="3" id="KW-1185">Reference proteome</keyword>
<dbReference type="OrthoDB" id="2000712at2759"/>
<gene>
    <name evidence="2" type="ORF">IFM89_020069</name>
</gene>
<protein>
    <recommendedName>
        <fullName evidence="1">F-box associated beta-propeller type 3 domain-containing protein</fullName>
    </recommendedName>
</protein>
<dbReference type="AlphaFoldDB" id="A0A835LHV7"/>
<dbReference type="InterPro" id="IPR017451">
    <property type="entry name" value="F-box-assoc_interact_dom"/>
</dbReference>
<dbReference type="EMBL" id="JADFTS010000008">
    <property type="protein sequence ID" value="KAF9593062.1"/>
    <property type="molecule type" value="Genomic_DNA"/>
</dbReference>
<dbReference type="NCBIfam" id="TIGR01640">
    <property type="entry name" value="F_box_assoc_1"/>
    <property type="match status" value="1"/>
</dbReference>
<organism evidence="2 3">
    <name type="scientific">Coptis chinensis</name>
    <dbReference type="NCBI Taxonomy" id="261450"/>
    <lineage>
        <taxon>Eukaryota</taxon>
        <taxon>Viridiplantae</taxon>
        <taxon>Streptophyta</taxon>
        <taxon>Embryophyta</taxon>
        <taxon>Tracheophyta</taxon>
        <taxon>Spermatophyta</taxon>
        <taxon>Magnoliopsida</taxon>
        <taxon>Ranunculales</taxon>
        <taxon>Ranunculaceae</taxon>
        <taxon>Coptidoideae</taxon>
        <taxon>Coptis</taxon>
    </lineage>
</organism>
<dbReference type="Proteomes" id="UP000631114">
    <property type="component" value="Unassembled WGS sequence"/>
</dbReference>
<evidence type="ECO:0000259" key="1">
    <source>
        <dbReference type="Pfam" id="PF08268"/>
    </source>
</evidence>